<dbReference type="EMBL" id="PJQY01002656">
    <property type="protein sequence ID" value="PQP91857.1"/>
    <property type="molecule type" value="Genomic_DNA"/>
</dbReference>
<sequence>MIRGASGKRNVASSRWFLPALASVQVILARVGGSYPFLGWTLRAGGVFGPGAPFCLPSPLR</sequence>
<evidence type="ECO:0000313" key="1">
    <source>
        <dbReference type="EMBL" id="PQP91857.1"/>
    </source>
</evidence>
<reference evidence="1 2" key="1">
    <citation type="submission" date="2018-02" db="EMBL/GenBank/DDBJ databases">
        <title>Draft genome of wild Prunus yedoensis var. nudiflora.</title>
        <authorList>
            <person name="Baek S."/>
            <person name="Kim J.-H."/>
            <person name="Choi K."/>
            <person name="Kim G.-B."/>
            <person name="Cho A."/>
            <person name="Jang H."/>
            <person name="Shin C.-H."/>
            <person name="Yu H.-J."/>
            <person name="Mun J.-H."/>
        </authorList>
    </citation>
    <scope>NUCLEOTIDE SEQUENCE [LARGE SCALE GENOMIC DNA]</scope>
    <source>
        <strain evidence="2">cv. Jeju island</strain>
        <tissue evidence="1">Leaf</tissue>
    </source>
</reference>
<accession>A0A314XM53</accession>
<dbReference type="Proteomes" id="UP000250321">
    <property type="component" value="Unassembled WGS sequence"/>
</dbReference>
<gene>
    <name evidence="1" type="ORF">Pyn_25397</name>
</gene>
<protein>
    <submittedName>
        <fullName evidence="1">Uncharacterized protein</fullName>
    </submittedName>
</protein>
<keyword evidence="2" id="KW-1185">Reference proteome</keyword>
<organism evidence="1 2">
    <name type="scientific">Prunus yedoensis var. nudiflora</name>
    <dbReference type="NCBI Taxonomy" id="2094558"/>
    <lineage>
        <taxon>Eukaryota</taxon>
        <taxon>Viridiplantae</taxon>
        <taxon>Streptophyta</taxon>
        <taxon>Embryophyta</taxon>
        <taxon>Tracheophyta</taxon>
        <taxon>Spermatophyta</taxon>
        <taxon>Magnoliopsida</taxon>
        <taxon>eudicotyledons</taxon>
        <taxon>Gunneridae</taxon>
        <taxon>Pentapetalae</taxon>
        <taxon>rosids</taxon>
        <taxon>fabids</taxon>
        <taxon>Rosales</taxon>
        <taxon>Rosaceae</taxon>
        <taxon>Amygdaloideae</taxon>
        <taxon>Amygdaleae</taxon>
        <taxon>Prunus</taxon>
    </lineage>
</organism>
<comment type="caution">
    <text evidence="1">The sequence shown here is derived from an EMBL/GenBank/DDBJ whole genome shotgun (WGS) entry which is preliminary data.</text>
</comment>
<dbReference type="AlphaFoldDB" id="A0A314XM53"/>
<name>A0A314XM53_PRUYE</name>
<evidence type="ECO:0000313" key="2">
    <source>
        <dbReference type="Proteomes" id="UP000250321"/>
    </source>
</evidence>
<proteinExistence type="predicted"/>